<dbReference type="Proteomes" id="UP000805614">
    <property type="component" value="Unassembled WGS sequence"/>
</dbReference>
<evidence type="ECO:0000256" key="2">
    <source>
        <dbReference type="ARBA" id="ARBA00009347"/>
    </source>
</evidence>
<keyword evidence="5" id="KW-0560">Oxidoreductase</keyword>
<evidence type="ECO:0000259" key="7">
    <source>
        <dbReference type="Pfam" id="PF02771"/>
    </source>
</evidence>
<comment type="caution">
    <text evidence="8">The sequence shown here is derived from an EMBL/GenBank/DDBJ whole genome shotgun (WGS) entry which is preliminary data.</text>
</comment>
<dbReference type="Pfam" id="PF02771">
    <property type="entry name" value="Acyl-CoA_dh_N"/>
    <property type="match status" value="1"/>
</dbReference>
<dbReference type="InterPro" id="IPR036250">
    <property type="entry name" value="AcylCo_DH-like_C"/>
</dbReference>
<accession>A0ABR7LTJ3</accession>
<dbReference type="RefSeq" id="WP_187245088.1">
    <property type="nucleotide sequence ID" value="NZ_BAAAOK010000037.1"/>
</dbReference>
<organism evidence="8 9">
    <name type="scientific">Actinomadura alba</name>
    <dbReference type="NCBI Taxonomy" id="406431"/>
    <lineage>
        <taxon>Bacteria</taxon>
        <taxon>Bacillati</taxon>
        <taxon>Actinomycetota</taxon>
        <taxon>Actinomycetes</taxon>
        <taxon>Streptosporangiales</taxon>
        <taxon>Thermomonosporaceae</taxon>
        <taxon>Actinomadura</taxon>
    </lineage>
</organism>
<keyword evidence="3" id="KW-0285">Flavoprotein</keyword>
<dbReference type="Gene3D" id="1.10.540.10">
    <property type="entry name" value="Acyl-CoA dehydrogenase/oxidase, N-terminal domain"/>
    <property type="match status" value="1"/>
</dbReference>
<dbReference type="SUPFAM" id="SSF56645">
    <property type="entry name" value="Acyl-CoA dehydrogenase NM domain-like"/>
    <property type="match status" value="1"/>
</dbReference>
<dbReference type="SUPFAM" id="SSF47203">
    <property type="entry name" value="Acyl-CoA dehydrogenase C-terminal domain-like"/>
    <property type="match status" value="1"/>
</dbReference>
<reference evidence="8 9" key="1">
    <citation type="submission" date="2020-06" db="EMBL/GenBank/DDBJ databases">
        <title>Actinomadura xiongansis sp. nov., isolated from soil of Baiyangdian.</title>
        <authorList>
            <person name="Zhang X."/>
        </authorList>
    </citation>
    <scope>NUCLEOTIDE SEQUENCE [LARGE SCALE GENOMIC DNA]</scope>
    <source>
        <strain evidence="8 9">HBUM206468</strain>
    </source>
</reference>
<dbReference type="Gene3D" id="1.20.140.10">
    <property type="entry name" value="Butyryl-CoA Dehydrogenase, subunit A, domain 3"/>
    <property type="match status" value="1"/>
</dbReference>
<feature type="domain" description="Acyl-CoA dehydrogenase/oxidase N-terminal" evidence="7">
    <location>
        <begin position="7"/>
        <end position="100"/>
    </location>
</feature>
<comment type="similarity">
    <text evidence="2">Belongs to the acyl-CoA dehydrogenase family.</text>
</comment>
<keyword evidence="9" id="KW-1185">Reference proteome</keyword>
<sequence>MSPDSLTAENRDLRSMADALFTAAIDREATRSGDFDADLWEELHAVGLADLTAPASVGGSDATWRQAALVLDSAARHGIQVPVAEHDLLAGWLLRTIGDPDGSSRTDTFGLSNDGASCVLPWADVAETAVILREQNGEWHYARLRLHSDDAPPAVAFGGVTWSRLSELEAVNWKPVGSPGVADAVIRRGAAVRSIQVAGAMDGMNSLTVEHAMMRRQFGQPLRKFQAVQRLLADVAAHSALAGTAVARLVDALEQDAVTDADVAVAKSCVGRSAEVLVRASHQVHGAIGTTQEHRLHRFSGAIYAWSRDFGGAATWERKLAEHLSGPEAAQDLWRLVTGV</sequence>
<dbReference type="PANTHER" id="PTHR43884">
    <property type="entry name" value="ACYL-COA DEHYDROGENASE"/>
    <property type="match status" value="1"/>
</dbReference>
<evidence type="ECO:0000256" key="5">
    <source>
        <dbReference type="ARBA" id="ARBA00023002"/>
    </source>
</evidence>
<protein>
    <submittedName>
        <fullName evidence="8">Acyl-CoA/acyl-ACP dehydrogenase</fullName>
    </submittedName>
</protein>
<comment type="cofactor">
    <cofactor evidence="1">
        <name>FAD</name>
        <dbReference type="ChEBI" id="CHEBI:57692"/>
    </cofactor>
</comment>
<dbReference type="InterPro" id="IPR037069">
    <property type="entry name" value="AcylCoA_DH/ox_N_sf"/>
</dbReference>
<evidence type="ECO:0000256" key="1">
    <source>
        <dbReference type="ARBA" id="ARBA00001974"/>
    </source>
</evidence>
<evidence type="ECO:0000313" key="8">
    <source>
        <dbReference type="EMBL" id="MBC6468090.1"/>
    </source>
</evidence>
<proteinExistence type="inferred from homology"/>
<gene>
    <name evidence="8" type="ORF">HKK74_21705</name>
</gene>
<name>A0ABR7LTJ3_9ACTN</name>
<evidence type="ECO:0000256" key="4">
    <source>
        <dbReference type="ARBA" id="ARBA00022827"/>
    </source>
</evidence>
<evidence type="ECO:0000259" key="6">
    <source>
        <dbReference type="Pfam" id="PF00441"/>
    </source>
</evidence>
<evidence type="ECO:0000256" key="3">
    <source>
        <dbReference type="ARBA" id="ARBA00022630"/>
    </source>
</evidence>
<dbReference type="InterPro" id="IPR009075">
    <property type="entry name" value="AcylCo_DH/oxidase_C"/>
</dbReference>
<dbReference type="InterPro" id="IPR013786">
    <property type="entry name" value="AcylCoA_DH/ox_N"/>
</dbReference>
<dbReference type="Pfam" id="PF00441">
    <property type="entry name" value="Acyl-CoA_dh_1"/>
    <property type="match status" value="1"/>
</dbReference>
<feature type="domain" description="Acyl-CoA dehydrogenase/oxidase C-terminal" evidence="6">
    <location>
        <begin position="188"/>
        <end position="299"/>
    </location>
</feature>
<keyword evidence="4" id="KW-0274">FAD</keyword>
<dbReference type="InterPro" id="IPR009100">
    <property type="entry name" value="AcylCoA_DH/oxidase_NM_dom_sf"/>
</dbReference>
<evidence type="ECO:0000313" key="9">
    <source>
        <dbReference type="Proteomes" id="UP000805614"/>
    </source>
</evidence>
<dbReference type="PANTHER" id="PTHR43884:SF20">
    <property type="entry name" value="ACYL-COA DEHYDROGENASE FADE28"/>
    <property type="match status" value="1"/>
</dbReference>
<dbReference type="EMBL" id="JABVEC010000016">
    <property type="protein sequence ID" value="MBC6468090.1"/>
    <property type="molecule type" value="Genomic_DNA"/>
</dbReference>